<dbReference type="GO" id="GO:0005634">
    <property type="term" value="C:nucleus"/>
    <property type="evidence" value="ECO:0007669"/>
    <property type="project" value="UniProtKB-SubCell"/>
</dbReference>
<keyword evidence="5" id="KW-0539">Nucleus</keyword>
<evidence type="ECO:0000256" key="6">
    <source>
        <dbReference type="SAM" id="MobiDB-lite"/>
    </source>
</evidence>
<protein>
    <submittedName>
        <fullName evidence="8">B3 domain-containing transcription factor ABI3</fullName>
    </submittedName>
</protein>
<feature type="compositionally biased region" description="Low complexity" evidence="6">
    <location>
        <begin position="18"/>
        <end position="36"/>
    </location>
</feature>
<evidence type="ECO:0000256" key="2">
    <source>
        <dbReference type="ARBA" id="ARBA00023015"/>
    </source>
</evidence>
<evidence type="ECO:0000256" key="4">
    <source>
        <dbReference type="ARBA" id="ARBA00023163"/>
    </source>
</evidence>
<feature type="compositionally biased region" description="Basic residues" evidence="6">
    <location>
        <begin position="586"/>
        <end position="607"/>
    </location>
</feature>
<evidence type="ECO:0000259" key="7">
    <source>
        <dbReference type="PROSITE" id="PS50863"/>
    </source>
</evidence>
<evidence type="ECO:0000256" key="1">
    <source>
        <dbReference type="ARBA" id="ARBA00004123"/>
    </source>
</evidence>
<keyword evidence="2" id="KW-0805">Transcription regulation</keyword>
<dbReference type="SMART" id="SM01019">
    <property type="entry name" value="B3"/>
    <property type="match status" value="1"/>
</dbReference>
<accession>A0A9N7N412</accession>
<dbReference type="Pfam" id="PF02362">
    <property type="entry name" value="B3"/>
    <property type="match status" value="1"/>
</dbReference>
<dbReference type="PANTHER" id="PTHR31140">
    <property type="entry name" value="B3 DOMAIN-CONTAINING TRANSCRIPTION FACTOR ABI3"/>
    <property type="match status" value="1"/>
</dbReference>
<dbReference type="PROSITE" id="PS50863">
    <property type="entry name" value="B3"/>
    <property type="match status" value="1"/>
</dbReference>
<keyword evidence="9" id="KW-1185">Reference proteome</keyword>
<dbReference type="SUPFAM" id="SSF101936">
    <property type="entry name" value="DNA-binding pseudobarrel domain"/>
    <property type="match status" value="1"/>
</dbReference>
<comment type="subcellular location">
    <subcellularLocation>
        <location evidence="1">Nucleus</location>
    </subcellularLocation>
</comment>
<dbReference type="EMBL" id="CACSLK010024540">
    <property type="protein sequence ID" value="CAA0823900.1"/>
    <property type="molecule type" value="Genomic_DNA"/>
</dbReference>
<sequence length="811" mass="88299">MFVKMASDVASNHDPHFAGGDAPPAPVEPEGGAENPAVDDAVKLETGAQTEIGNENPTVDTGVEVATEISKDVAVVETVVKSEGGDDKLTFEDGAMVEMVADPGSSGGGGGGGENLTVDGATTAEAAYGSTENPPVHPTTMETLAKPQAGNENSAAVEVTMVAGKVSGADNPTLDNTETVAEGGDDENNNPILDDAHMHMVETAAEAMEEDQVVVEISEADIWPNEDGGEDDGLLDSSIFYPDFPPLPEFPCMSSSSSSSPSTPAAPSSAGSSSPVVSWPMMRPDPGEGLRTTLSSTASMEMPHPPRPEDQHNQLGIDVMGNLGYIDLMDPNEIWDPSSLFQTDNPHDELLDSPPPATVPVHTPMETSSYQDENENENDGFASFIHSNAELAVIFFEWLKQNRDYISAEDMRSIKLRRSTIESATKRLGTNNEGKKQLLKLILQWVEQYRLHKRRAPVQNPNPNPNYAGYPNTTCYSSGQAYVHPIPGYNNIDPYGNPIHLVPVTHHHQVVNGFSTEYQVMDPTHPWAMPPPPVMPMTAHPTHYGPTHYPENVNSNHQPAVYGSNPYRRVYDSSAMKLGSLATKEARKKRMARQRRMYANHHHHRHAGGGSSQLHSHSADAAHGEGDDGGEYWMTGGGSSDPVDGGQAGKLAGLDRRQQQGLKVEKNLKFLLQKVLKQSDVGNLGRIVLPKKEAESHLPELETRDGITIAMEDIGTSRVWNMRYRFWPNNKSRMYLLENTGDFVRLNGLQEGDFIVIYSDTKCGKYMIRGVKVREPGTKPERKKPVNKNIRNLSLAGRKNPPLAPLKLAIK</sequence>
<evidence type="ECO:0000313" key="9">
    <source>
        <dbReference type="Proteomes" id="UP001153555"/>
    </source>
</evidence>
<feature type="domain" description="TF-B3" evidence="7">
    <location>
        <begin position="672"/>
        <end position="774"/>
    </location>
</feature>
<evidence type="ECO:0000256" key="5">
    <source>
        <dbReference type="ARBA" id="ARBA00023242"/>
    </source>
</evidence>
<feature type="region of interest" description="Disordered" evidence="6">
    <location>
        <begin position="1"/>
        <end position="39"/>
    </location>
</feature>
<evidence type="ECO:0000256" key="3">
    <source>
        <dbReference type="ARBA" id="ARBA00023125"/>
    </source>
</evidence>
<reference evidence="8" key="1">
    <citation type="submission" date="2019-12" db="EMBL/GenBank/DDBJ databases">
        <authorList>
            <person name="Scholes J."/>
        </authorList>
    </citation>
    <scope>NUCLEOTIDE SEQUENCE</scope>
</reference>
<proteinExistence type="predicted"/>
<feature type="region of interest" description="Disordered" evidence="6">
    <location>
        <begin position="583"/>
        <end position="650"/>
    </location>
</feature>
<dbReference type="Gene3D" id="2.40.330.10">
    <property type="entry name" value="DNA-binding pseudobarrel domain"/>
    <property type="match status" value="1"/>
</dbReference>
<dbReference type="FunFam" id="2.40.330.10:FF:000003">
    <property type="entry name" value="B3 domain-containing transcription factor FUS3"/>
    <property type="match status" value="1"/>
</dbReference>
<evidence type="ECO:0000313" key="8">
    <source>
        <dbReference type="EMBL" id="CAA0823900.1"/>
    </source>
</evidence>
<dbReference type="PANTHER" id="PTHR31140:SF81">
    <property type="entry name" value="B3 DOMAIN-CONTAINING TRANSCRIPTION FACTOR ABI3"/>
    <property type="match status" value="1"/>
</dbReference>
<dbReference type="OrthoDB" id="757982at2759"/>
<dbReference type="AlphaFoldDB" id="A0A9N7N412"/>
<dbReference type="GO" id="GO:0003700">
    <property type="term" value="F:DNA-binding transcription factor activity"/>
    <property type="evidence" value="ECO:0007669"/>
    <property type="project" value="InterPro"/>
</dbReference>
<feature type="compositionally biased region" description="Basic and acidic residues" evidence="6">
    <location>
        <begin position="617"/>
        <end position="626"/>
    </location>
</feature>
<dbReference type="GO" id="GO:0003677">
    <property type="term" value="F:DNA binding"/>
    <property type="evidence" value="ECO:0007669"/>
    <property type="project" value="UniProtKB-KW"/>
</dbReference>
<dbReference type="Proteomes" id="UP001153555">
    <property type="component" value="Unassembled WGS sequence"/>
</dbReference>
<name>A0A9N7N412_STRHE</name>
<dbReference type="InterPro" id="IPR015300">
    <property type="entry name" value="DNA-bd_pseudobarrel_sf"/>
</dbReference>
<organism evidence="8 9">
    <name type="scientific">Striga hermonthica</name>
    <name type="common">Purple witchweed</name>
    <name type="synonym">Buchnera hermonthica</name>
    <dbReference type="NCBI Taxonomy" id="68872"/>
    <lineage>
        <taxon>Eukaryota</taxon>
        <taxon>Viridiplantae</taxon>
        <taxon>Streptophyta</taxon>
        <taxon>Embryophyta</taxon>
        <taxon>Tracheophyta</taxon>
        <taxon>Spermatophyta</taxon>
        <taxon>Magnoliopsida</taxon>
        <taxon>eudicotyledons</taxon>
        <taxon>Gunneridae</taxon>
        <taxon>Pentapetalae</taxon>
        <taxon>asterids</taxon>
        <taxon>lamiids</taxon>
        <taxon>Lamiales</taxon>
        <taxon>Orobanchaceae</taxon>
        <taxon>Buchnereae</taxon>
        <taxon>Striga</taxon>
    </lineage>
</organism>
<gene>
    <name evidence="8" type="ORF">SHERM_21039</name>
</gene>
<keyword evidence="3" id="KW-0238">DNA-binding</keyword>
<dbReference type="CDD" id="cd10015">
    <property type="entry name" value="BfiI_C_EcoRII_N_B3"/>
    <property type="match status" value="1"/>
</dbReference>
<dbReference type="InterPro" id="IPR003340">
    <property type="entry name" value="B3_DNA-bd"/>
</dbReference>
<feature type="region of interest" description="Disordered" evidence="6">
    <location>
        <begin position="251"/>
        <end position="293"/>
    </location>
</feature>
<dbReference type="InterPro" id="IPR044800">
    <property type="entry name" value="LEC2-like"/>
</dbReference>
<feature type="compositionally biased region" description="Low complexity" evidence="6">
    <location>
        <begin position="254"/>
        <end position="278"/>
    </location>
</feature>
<comment type="caution">
    <text evidence="8">The sequence shown here is derived from an EMBL/GenBank/DDBJ whole genome shotgun (WGS) entry which is preliminary data.</text>
</comment>
<keyword evidence="4" id="KW-0804">Transcription</keyword>